<sequence>MIILLGVGLAVFGAFFIQQFDQQTLEWGSGLGMILTGGVISGMVFGVLFKSDNWGKSLVQPISQ</sequence>
<keyword evidence="1" id="KW-1133">Transmembrane helix</keyword>
<feature type="transmembrane region" description="Helical" evidence="1">
    <location>
        <begin position="29"/>
        <end position="49"/>
    </location>
</feature>
<dbReference type="AlphaFoldDB" id="A0A0G0QCC1"/>
<dbReference type="Proteomes" id="UP000033881">
    <property type="component" value="Unassembled WGS sequence"/>
</dbReference>
<accession>A0A0G0QCC1</accession>
<dbReference type="EMBL" id="LBWB01000024">
    <property type="protein sequence ID" value="KKQ99326.1"/>
    <property type="molecule type" value="Genomic_DNA"/>
</dbReference>
<keyword evidence="1" id="KW-0812">Transmembrane</keyword>
<gene>
    <name evidence="2" type="ORF">UT24_C0024G0001</name>
</gene>
<organism evidence="2 3">
    <name type="scientific">Candidatus Woesebacteria bacterium GW2011_GWB1_39_12</name>
    <dbReference type="NCBI Taxonomy" id="1618574"/>
    <lineage>
        <taxon>Bacteria</taxon>
        <taxon>Candidatus Woeseibacteriota</taxon>
    </lineage>
</organism>
<evidence type="ECO:0000313" key="2">
    <source>
        <dbReference type="EMBL" id="KKQ99326.1"/>
    </source>
</evidence>
<comment type="caution">
    <text evidence="2">The sequence shown here is derived from an EMBL/GenBank/DDBJ whole genome shotgun (WGS) entry which is preliminary data.</text>
</comment>
<keyword evidence="1" id="KW-0472">Membrane</keyword>
<name>A0A0G0QCC1_9BACT</name>
<evidence type="ECO:0000256" key="1">
    <source>
        <dbReference type="SAM" id="Phobius"/>
    </source>
</evidence>
<reference evidence="2 3" key="1">
    <citation type="journal article" date="2015" name="Nature">
        <title>rRNA introns, odd ribosomes, and small enigmatic genomes across a large radiation of phyla.</title>
        <authorList>
            <person name="Brown C.T."/>
            <person name="Hug L.A."/>
            <person name="Thomas B.C."/>
            <person name="Sharon I."/>
            <person name="Castelle C.J."/>
            <person name="Singh A."/>
            <person name="Wilkins M.J."/>
            <person name="Williams K.H."/>
            <person name="Banfield J.F."/>
        </authorList>
    </citation>
    <scope>NUCLEOTIDE SEQUENCE [LARGE SCALE GENOMIC DNA]</scope>
</reference>
<evidence type="ECO:0000313" key="3">
    <source>
        <dbReference type="Proteomes" id="UP000033881"/>
    </source>
</evidence>
<protein>
    <submittedName>
        <fullName evidence="2">Uncharacterized protein</fullName>
    </submittedName>
</protein>
<proteinExistence type="predicted"/>